<keyword evidence="3 4" id="KW-0597">Phosphoprotein</keyword>
<evidence type="ECO:0000256" key="3">
    <source>
        <dbReference type="ARBA" id="ARBA00022553"/>
    </source>
</evidence>
<dbReference type="InterPro" id="IPR003661">
    <property type="entry name" value="HisK_dim/P_dom"/>
</dbReference>
<dbReference type="SUPFAM" id="SSF52172">
    <property type="entry name" value="CheY-like"/>
    <property type="match status" value="1"/>
</dbReference>
<evidence type="ECO:0000259" key="6">
    <source>
        <dbReference type="PROSITE" id="PS50110"/>
    </source>
</evidence>
<dbReference type="RefSeq" id="WP_129354082.1">
    <property type="nucleotide sequence ID" value="NZ_CP026538.1"/>
</dbReference>
<dbReference type="SMART" id="SM00388">
    <property type="entry name" value="HisKA"/>
    <property type="match status" value="1"/>
</dbReference>
<evidence type="ECO:0000313" key="7">
    <source>
        <dbReference type="EMBL" id="QAZ68543.1"/>
    </source>
</evidence>
<evidence type="ECO:0000256" key="1">
    <source>
        <dbReference type="ARBA" id="ARBA00000085"/>
    </source>
</evidence>
<feature type="domain" description="Response regulatory" evidence="6">
    <location>
        <begin position="9"/>
        <end position="124"/>
    </location>
</feature>
<dbReference type="PROSITE" id="PS50110">
    <property type="entry name" value="RESPONSE_REGULATORY"/>
    <property type="match status" value="1"/>
</dbReference>
<dbReference type="Pfam" id="PF00512">
    <property type="entry name" value="HisKA"/>
    <property type="match status" value="1"/>
</dbReference>
<dbReference type="InterPro" id="IPR001789">
    <property type="entry name" value="Sig_transdc_resp-reg_receiver"/>
</dbReference>
<accession>A0A4P6HMT5</accession>
<dbReference type="Gene3D" id="3.40.50.2300">
    <property type="match status" value="1"/>
</dbReference>
<dbReference type="Proteomes" id="UP000293296">
    <property type="component" value="Chromosome"/>
</dbReference>
<dbReference type="CDD" id="cd19920">
    <property type="entry name" value="REC_PA4781-like"/>
    <property type="match status" value="1"/>
</dbReference>
<gene>
    <name evidence="7" type="ORF">C3Y92_15420</name>
</gene>
<keyword evidence="8" id="KW-1185">Reference proteome</keyword>
<dbReference type="Gene3D" id="3.30.565.10">
    <property type="entry name" value="Histidine kinase-like ATPase, C-terminal domain"/>
    <property type="match status" value="1"/>
</dbReference>
<protein>
    <recommendedName>
        <fullName evidence="2">histidine kinase</fullName>
        <ecNumber evidence="2">2.7.13.3</ecNumber>
    </recommendedName>
</protein>
<dbReference type="Gene3D" id="1.10.287.130">
    <property type="match status" value="1"/>
</dbReference>
<name>A0A4P6HMT5_9BACT</name>
<dbReference type="GO" id="GO:0000155">
    <property type="term" value="F:phosphorelay sensor kinase activity"/>
    <property type="evidence" value="ECO:0007669"/>
    <property type="project" value="InterPro"/>
</dbReference>
<dbReference type="CDD" id="cd00082">
    <property type="entry name" value="HisKA"/>
    <property type="match status" value="1"/>
</dbReference>
<dbReference type="InterPro" id="IPR011006">
    <property type="entry name" value="CheY-like_superfamily"/>
</dbReference>
<organism evidence="7 8">
    <name type="scientific">Solidesulfovibrio carbinolicus</name>
    <dbReference type="NCBI Taxonomy" id="296842"/>
    <lineage>
        <taxon>Bacteria</taxon>
        <taxon>Pseudomonadati</taxon>
        <taxon>Thermodesulfobacteriota</taxon>
        <taxon>Desulfovibrionia</taxon>
        <taxon>Desulfovibrionales</taxon>
        <taxon>Desulfovibrionaceae</taxon>
        <taxon>Solidesulfovibrio</taxon>
    </lineage>
</organism>
<evidence type="ECO:0000256" key="2">
    <source>
        <dbReference type="ARBA" id="ARBA00012438"/>
    </source>
</evidence>
<dbReference type="Pfam" id="PF02518">
    <property type="entry name" value="HATPase_c"/>
    <property type="match status" value="1"/>
</dbReference>
<comment type="catalytic activity">
    <reaction evidence="1">
        <text>ATP + protein L-histidine = ADP + protein N-phospho-L-histidine.</text>
        <dbReference type="EC" id="2.7.13.3"/>
    </reaction>
</comment>
<dbReference type="InterPro" id="IPR003594">
    <property type="entry name" value="HATPase_dom"/>
</dbReference>
<proteinExistence type="predicted"/>
<dbReference type="PANTHER" id="PTHR43547:SF2">
    <property type="entry name" value="HYBRID SIGNAL TRANSDUCTION HISTIDINE KINASE C"/>
    <property type="match status" value="1"/>
</dbReference>
<feature type="domain" description="Histidine kinase" evidence="5">
    <location>
        <begin position="153"/>
        <end position="370"/>
    </location>
</feature>
<dbReference type="PANTHER" id="PTHR43547">
    <property type="entry name" value="TWO-COMPONENT HISTIDINE KINASE"/>
    <property type="match status" value="1"/>
</dbReference>
<dbReference type="InterPro" id="IPR005467">
    <property type="entry name" value="His_kinase_dom"/>
</dbReference>
<dbReference type="AlphaFoldDB" id="A0A4P6HMT5"/>
<dbReference type="OrthoDB" id="9787818at2"/>
<evidence type="ECO:0000259" key="5">
    <source>
        <dbReference type="PROSITE" id="PS50109"/>
    </source>
</evidence>
<feature type="modified residue" description="4-aspartylphosphate" evidence="4">
    <location>
        <position position="57"/>
    </location>
</feature>
<sequence length="401" mass="43046">MSAQANKPSVLIVDDVPANIRLLADCLREDYAIRVATGGAEALALAGRGRPDIILLDVVMPDLDGYEVCRRLKADPKTADIPVIFVTANHAPEDEAHGLSLGAVDYVVKPVSPAVVRARVKNHLELRAAREALARQNEALKEAARLREDVDGIMRHDLKAPLTGIIGLPQIILDEGGLNESQAMFLRLIEENGYKMLSMINLSLDLFKIERGAYRLSPEPVELLALVRRLFVEFAALAGPRKLRCALTVDGREARPEDTAYLCGERLLLYSMLANCLKNALEASPPGGRVTVDVAPGEPTVLRVVNRGAAPARLRDRFFTKYATEGKPGGTGLGAYSARLIAETHGGSARMETSDEADCTVVTLTLPRGDLAVVTLTLPRGDLAVVGETPAGAPVMVCPAV</sequence>
<evidence type="ECO:0000313" key="8">
    <source>
        <dbReference type="Proteomes" id="UP000293296"/>
    </source>
</evidence>
<dbReference type="SMART" id="SM00387">
    <property type="entry name" value="HATPase_c"/>
    <property type="match status" value="1"/>
</dbReference>
<dbReference type="CDD" id="cd00075">
    <property type="entry name" value="HATPase"/>
    <property type="match status" value="1"/>
</dbReference>
<dbReference type="EMBL" id="CP026538">
    <property type="protein sequence ID" value="QAZ68543.1"/>
    <property type="molecule type" value="Genomic_DNA"/>
</dbReference>
<evidence type="ECO:0000256" key="4">
    <source>
        <dbReference type="PROSITE-ProRule" id="PRU00169"/>
    </source>
</evidence>
<dbReference type="SUPFAM" id="SSF55874">
    <property type="entry name" value="ATPase domain of HSP90 chaperone/DNA topoisomerase II/histidine kinase"/>
    <property type="match status" value="1"/>
</dbReference>
<reference evidence="7 8" key="1">
    <citation type="submission" date="2018-02" db="EMBL/GenBank/DDBJ databases">
        <title>Genome sequence of Desulfovibrio carbinolicus DSM 3852.</title>
        <authorList>
            <person name="Wilbanks E."/>
            <person name="Skennerton C.T."/>
            <person name="Orphan V.J."/>
        </authorList>
    </citation>
    <scope>NUCLEOTIDE SEQUENCE [LARGE SCALE GENOMIC DNA]</scope>
    <source>
        <strain evidence="7 8">DSM 3852</strain>
    </source>
</reference>
<dbReference type="InterPro" id="IPR036097">
    <property type="entry name" value="HisK_dim/P_sf"/>
</dbReference>
<dbReference type="PROSITE" id="PS50109">
    <property type="entry name" value="HIS_KIN"/>
    <property type="match status" value="1"/>
</dbReference>
<keyword evidence="7" id="KW-0418">Kinase</keyword>
<dbReference type="SUPFAM" id="SSF47384">
    <property type="entry name" value="Homodimeric domain of signal transducing histidine kinase"/>
    <property type="match status" value="1"/>
</dbReference>
<dbReference type="InterPro" id="IPR036890">
    <property type="entry name" value="HATPase_C_sf"/>
</dbReference>
<dbReference type="SMART" id="SM00448">
    <property type="entry name" value="REC"/>
    <property type="match status" value="1"/>
</dbReference>
<dbReference type="Pfam" id="PF00072">
    <property type="entry name" value="Response_reg"/>
    <property type="match status" value="1"/>
</dbReference>
<dbReference type="KEGG" id="dcb:C3Y92_15420"/>
<dbReference type="EC" id="2.7.13.3" evidence="2"/>
<keyword evidence="7" id="KW-0808">Transferase</keyword>